<sequence length="486" mass="53762">MKQEVPDQSNRAAAFELPEAELPSIPDRAVSIRDFGAVGDGMHDNTEAIRQSILHISALGGGKVIIPAGVWLTGPIEFRSAIELYTEPGALVLFSKNFNQYPLIMSYYEGRQTVRCKSPLDAEGLEDIAITGHGIFDGGGDAWRPVKKMKMTERQWEELVRSGGVIDETGTCWYPSEAALRGHETIARLQEQGIDDPKAYEPARDFLRPCLLSFRHCKRIVLDGPTFQNSPSWCLHPWASEHLTIRHITVRNPWYAQNGDGLDLDSCRYATVENCTFDVGDDAICLKSGKDKAGRDFGKPSEYISVRNCVVYHGHGGIVVGSEMSGGVRNVRVSDCTFLGTDIGIRFKSCRGRGGIVENIVIERIRMNEIAGDAISFNLYYEGHAGSGEYGGDRQEPVTEETPVFRDIYIEDIVCSGARKALLVNGLPEMPIRNLVLKNAVMTSEESIVCRNACELTLEQVRVHSNTGSITSFHQCESTRLIDTDL</sequence>
<organism evidence="5 6">
    <name type="scientific">Paenibacillus soyae</name>
    <dbReference type="NCBI Taxonomy" id="2969249"/>
    <lineage>
        <taxon>Bacteria</taxon>
        <taxon>Bacillati</taxon>
        <taxon>Bacillota</taxon>
        <taxon>Bacilli</taxon>
        <taxon>Bacillales</taxon>
        <taxon>Paenibacillaceae</taxon>
        <taxon>Paenibacillus</taxon>
    </lineage>
</organism>
<dbReference type="PROSITE" id="PS00502">
    <property type="entry name" value="POLYGALACTURONASE"/>
    <property type="match status" value="1"/>
</dbReference>
<evidence type="ECO:0000256" key="4">
    <source>
        <dbReference type="RuleBase" id="RU361169"/>
    </source>
</evidence>
<comment type="similarity">
    <text evidence="1 4">Belongs to the glycosyl hydrolase 28 family.</text>
</comment>
<dbReference type="Proteomes" id="UP001141950">
    <property type="component" value="Unassembled WGS sequence"/>
</dbReference>
<evidence type="ECO:0000313" key="5">
    <source>
        <dbReference type="EMBL" id="MCR2806860.1"/>
    </source>
</evidence>
<dbReference type="InterPro" id="IPR051801">
    <property type="entry name" value="GH28_Enzymes"/>
</dbReference>
<dbReference type="PANTHER" id="PTHR31339:SF9">
    <property type="entry name" value="PLASMIN AND FIBRONECTIN-BINDING PROTEIN A"/>
    <property type="match status" value="1"/>
</dbReference>
<dbReference type="Gene3D" id="2.160.20.10">
    <property type="entry name" value="Single-stranded right-handed beta-helix, Pectin lyase-like"/>
    <property type="match status" value="1"/>
</dbReference>
<dbReference type="RefSeq" id="WP_257450747.1">
    <property type="nucleotide sequence ID" value="NZ_JANIPJ010000020.1"/>
</dbReference>
<dbReference type="EMBL" id="JANIPJ010000020">
    <property type="protein sequence ID" value="MCR2806860.1"/>
    <property type="molecule type" value="Genomic_DNA"/>
</dbReference>
<dbReference type="GO" id="GO:0005975">
    <property type="term" value="P:carbohydrate metabolic process"/>
    <property type="evidence" value="ECO:0007669"/>
    <property type="project" value="InterPro"/>
</dbReference>
<keyword evidence="6" id="KW-1185">Reference proteome</keyword>
<dbReference type="InterPro" id="IPR012334">
    <property type="entry name" value="Pectin_lyas_fold"/>
</dbReference>
<dbReference type="SUPFAM" id="SSF51126">
    <property type="entry name" value="Pectin lyase-like"/>
    <property type="match status" value="1"/>
</dbReference>
<dbReference type="InterPro" id="IPR000743">
    <property type="entry name" value="Glyco_hydro_28"/>
</dbReference>
<gene>
    <name evidence="5" type="ORF">NQZ67_23530</name>
</gene>
<accession>A0A9X2MUP3</accession>
<comment type="caution">
    <text evidence="5">The sequence shown here is derived from an EMBL/GenBank/DDBJ whole genome shotgun (WGS) entry which is preliminary data.</text>
</comment>
<protein>
    <submittedName>
        <fullName evidence="5">Glycoside hydrolase family 28 protein</fullName>
    </submittedName>
</protein>
<dbReference type="GO" id="GO:0004650">
    <property type="term" value="F:polygalacturonase activity"/>
    <property type="evidence" value="ECO:0007669"/>
    <property type="project" value="InterPro"/>
</dbReference>
<evidence type="ECO:0000256" key="1">
    <source>
        <dbReference type="ARBA" id="ARBA00008834"/>
    </source>
</evidence>
<keyword evidence="2 4" id="KW-0378">Hydrolase</keyword>
<evidence type="ECO:0000256" key="2">
    <source>
        <dbReference type="ARBA" id="ARBA00022801"/>
    </source>
</evidence>
<evidence type="ECO:0000256" key="3">
    <source>
        <dbReference type="ARBA" id="ARBA00023295"/>
    </source>
</evidence>
<evidence type="ECO:0000313" key="6">
    <source>
        <dbReference type="Proteomes" id="UP001141950"/>
    </source>
</evidence>
<reference evidence="5" key="1">
    <citation type="submission" date="2022-08" db="EMBL/GenBank/DDBJ databases">
        <title>The genomic sequence of strain Paenibacillus sp. SCIV0701.</title>
        <authorList>
            <person name="Zhao H."/>
        </authorList>
    </citation>
    <scope>NUCLEOTIDE SEQUENCE</scope>
    <source>
        <strain evidence="5">SCIV0701</strain>
    </source>
</reference>
<dbReference type="SMART" id="SM00710">
    <property type="entry name" value="PbH1"/>
    <property type="match status" value="6"/>
</dbReference>
<proteinExistence type="inferred from homology"/>
<dbReference type="PANTHER" id="PTHR31339">
    <property type="entry name" value="PECTIN LYASE-RELATED"/>
    <property type="match status" value="1"/>
</dbReference>
<dbReference type="AlphaFoldDB" id="A0A9X2MUP3"/>
<dbReference type="Pfam" id="PF00295">
    <property type="entry name" value="Glyco_hydro_28"/>
    <property type="match status" value="1"/>
</dbReference>
<name>A0A9X2MUP3_9BACL</name>
<dbReference type="InterPro" id="IPR006626">
    <property type="entry name" value="PbH1"/>
</dbReference>
<dbReference type="InterPro" id="IPR011050">
    <property type="entry name" value="Pectin_lyase_fold/virulence"/>
</dbReference>
<keyword evidence="3 4" id="KW-0326">Glycosidase</keyword>